<gene>
    <name evidence="4" type="ORF">MSAN_01605100</name>
</gene>
<evidence type="ECO:0000256" key="1">
    <source>
        <dbReference type="SAM" id="MobiDB-lite"/>
    </source>
</evidence>
<dbReference type="AlphaFoldDB" id="A0A8H6Y3G0"/>
<keyword evidence="5" id="KW-1185">Reference proteome</keyword>
<sequence>MATSIIPGVEIGRLTGPLVLGYMWSYCLYGVLLVQIYMYIEMFPNDGRGLKTLVWVMFFFETLFTVLMTIAAWDMFGDGWGDPNVIFQFNWTWGVLPLLSGIHSGIAQGFYIWRIWRLTEQLWLVIPIGLGVLTQLCGLYWFAIEFNIAHWRVESVAPLSGLVTVWLVGSAACDVLITLALTAILWRRKTQTKFAKTTGILNRLIRLSVETGAITSVTAILEFILWLAFKRFYYHFILFLVLGKLYSNVLMATLNCRSPLFISGSQDHGCETTSATLPTTTNPQRQSALTFVSKPVERENVSTSSDEVEKGFGKPE</sequence>
<feature type="transmembrane region" description="Helical" evidence="2">
    <location>
        <begin position="163"/>
        <end position="186"/>
    </location>
</feature>
<evidence type="ECO:0000313" key="4">
    <source>
        <dbReference type="EMBL" id="KAF7351719.1"/>
    </source>
</evidence>
<comment type="caution">
    <text evidence="4">The sequence shown here is derived from an EMBL/GenBank/DDBJ whole genome shotgun (WGS) entry which is preliminary data.</text>
</comment>
<feature type="transmembrane region" description="Helical" evidence="2">
    <location>
        <begin position="122"/>
        <end position="143"/>
    </location>
</feature>
<feature type="transmembrane region" description="Helical" evidence="2">
    <location>
        <begin position="20"/>
        <end position="40"/>
    </location>
</feature>
<evidence type="ECO:0000256" key="2">
    <source>
        <dbReference type="SAM" id="Phobius"/>
    </source>
</evidence>
<feature type="transmembrane region" description="Helical" evidence="2">
    <location>
        <begin position="93"/>
        <end position="113"/>
    </location>
</feature>
<protein>
    <submittedName>
        <fullName evidence="4">Putative Transmembrane protein</fullName>
    </submittedName>
</protein>
<feature type="domain" description="DUF6534" evidence="3">
    <location>
        <begin position="170"/>
        <end position="258"/>
    </location>
</feature>
<feature type="transmembrane region" description="Helical" evidence="2">
    <location>
        <begin position="232"/>
        <end position="254"/>
    </location>
</feature>
<keyword evidence="2 4" id="KW-0812">Transmembrane</keyword>
<dbReference type="PANTHER" id="PTHR40465:SF1">
    <property type="entry name" value="DUF6534 DOMAIN-CONTAINING PROTEIN"/>
    <property type="match status" value="1"/>
</dbReference>
<feature type="transmembrane region" description="Helical" evidence="2">
    <location>
        <begin position="207"/>
        <end position="226"/>
    </location>
</feature>
<feature type="compositionally biased region" description="Basic and acidic residues" evidence="1">
    <location>
        <begin position="307"/>
        <end position="316"/>
    </location>
</feature>
<dbReference type="Proteomes" id="UP000623467">
    <property type="component" value="Unassembled WGS sequence"/>
</dbReference>
<keyword evidence="2" id="KW-1133">Transmembrane helix</keyword>
<dbReference type="InterPro" id="IPR045339">
    <property type="entry name" value="DUF6534"/>
</dbReference>
<keyword evidence="2" id="KW-0472">Membrane</keyword>
<feature type="transmembrane region" description="Helical" evidence="2">
    <location>
        <begin position="52"/>
        <end position="73"/>
    </location>
</feature>
<evidence type="ECO:0000259" key="3">
    <source>
        <dbReference type="Pfam" id="PF20152"/>
    </source>
</evidence>
<proteinExistence type="predicted"/>
<organism evidence="4 5">
    <name type="scientific">Mycena sanguinolenta</name>
    <dbReference type="NCBI Taxonomy" id="230812"/>
    <lineage>
        <taxon>Eukaryota</taxon>
        <taxon>Fungi</taxon>
        <taxon>Dikarya</taxon>
        <taxon>Basidiomycota</taxon>
        <taxon>Agaricomycotina</taxon>
        <taxon>Agaricomycetes</taxon>
        <taxon>Agaricomycetidae</taxon>
        <taxon>Agaricales</taxon>
        <taxon>Marasmiineae</taxon>
        <taxon>Mycenaceae</taxon>
        <taxon>Mycena</taxon>
    </lineage>
</organism>
<accession>A0A8H6Y3G0</accession>
<reference evidence="4" key="1">
    <citation type="submission" date="2020-05" db="EMBL/GenBank/DDBJ databases">
        <title>Mycena genomes resolve the evolution of fungal bioluminescence.</title>
        <authorList>
            <person name="Tsai I.J."/>
        </authorList>
    </citation>
    <scope>NUCLEOTIDE SEQUENCE</scope>
    <source>
        <strain evidence="4">160909Yilan</strain>
    </source>
</reference>
<dbReference type="OrthoDB" id="2681808at2759"/>
<dbReference type="EMBL" id="JACAZH010000013">
    <property type="protein sequence ID" value="KAF7351719.1"/>
    <property type="molecule type" value="Genomic_DNA"/>
</dbReference>
<dbReference type="Pfam" id="PF20152">
    <property type="entry name" value="DUF6534"/>
    <property type="match status" value="1"/>
</dbReference>
<feature type="region of interest" description="Disordered" evidence="1">
    <location>
        <begin position="295"/>
        <end position="316"/>
    </location>
</feature>
<evidence type="ECO:0000313" key="5">
    <source>
        <dbReference type="Proteomes" id="UP000623467"/>
    </source>
</evidence>
<name>A0A8H6Y3G0_9AGAR</name>
<dbReference type="PANTHER" id="PTHR40465">
    <property type="entry name" value="CHROMOSOME 1, WHOLE GENOME SHOTGUN SEQUENCE"/>
    <property type="match status" value="1"/>
</dbReference>